<dbReference type="EC" id="2.3.1.266" evidence="5"/>
<evidence type="ECO:0000256" key="4">
    <source>
        <dbReference type="ARBA" id="ARBA00023315"/>
    </source>
</evidence>
<comment type="similarity">
    <text evidence="1 5">Belongs to the acetyltransferase family. RimI subfamily.</text>
</comment>
<dbReference type="EMBL" id="FNFP01000001">
    <property type="protein sequence ID" value="SDJ93621.1"/>
    <property type="molecule type" value="Genomic_DNA"/>
</dbReference>
<keyword evidence="7" id="KW-0689">Ribosomal protein</keyword>
<dbReference type="Proteomes" id="UP000198718">
    <property type="component" value="Unassembled WGS sequence"/>
</dbReference>
<evidence type="ECO:0000256" key="5">
    <source>
        <dbReference type="RuleBase" id="RU363094"/>
    </source>
</evidence>
<dbReference type="RefSeq" id="WP_090549363.1">
    <property type="nucleotide sequence ID" value="NZ_FNFP01000001.1"/>
</dbReference>
<reference evidence="7 8" key="1">
    <citation type="submission" date="2016-10" db="EMBL/GenBank/DDBJ databases">
        <authorList>
            <person name="de Groot N.N."/>
        </authorList>
    </citation>
    <scope>NUCLEOTIDE SEQUENCE [LARGE SCALE GENOMIC DNA]</scope>
    <source>
        <strain evidence="7 8">DSM 18346</strain>
    </source>
</reference>
<protein>
    <recommendedName>
        <fullName evidence="5">[Ribosomal protein bS18]-alanine N-acetyltransferase</fullName>
        <ecNumber evidence="5">2.3.1.266</ecNumber>
    </recommendedName>
</protein>
<dbReference type="GO" id="GO:0005840">
    <property type="term" value="C:ribosome"/>
    <property type="evidence" value="ECO:0007669"/>
    <property type="project" value="UniProtKB-KW"/>
</dbReference>
<keyword evidence="4" id="KW-0012">Acyltransferase</keyword>
<dbReference type="InterPro" id="IPR016181">
    <property type="entry name" value="Acyl_CoA_acyltransferase"/>
</dbReference>
<organism evidence="7 8">
    <name type="scientific">Natronincola ferrireducens</name>
    <dbReference type="NCBI Taxonomy" id="393762"/>
    <lineage>
        <taxon>Bacteria</taxon>
        <taxon>Bacillati</taxon>
        <taxon>Bacillota</taxon>
        <taxon>Clostridia</taxon>
        <taxon>Peptostreptococcales</taxon>
        <taxon>Natronincolaceae</taxon>
        <taxon>Natronincola</taxon>
    </lineage>
</organism>
<evidence type="ECO:0000313" key="7">
    <source>
        <dbReference type="EMBL" id="SDJ93621.1"/>
    </source>
</evidence>
<dbReference type="AlphaFoldDB" id="A0A1G8XSU5"/>
<dbReference type="InterPro" id="IPR000182">
    <property type="entry name" value="GNAT_dom"/>
</dbReference>
<evidence type="ECO:0000256" key="3">
    <source>
        <dbReference type="ARBA" id="ARBA00022679"/>
    </source>
</evidence>
<evidence type="ECO:0000256" key="1">
    <source>
        <dbReference type="ARBA" id="ARBA00005395"/>
    </source>
</evidence>
<comment type="subcellular location">
    <subcellularLocation>
        <location evidence="5">Cytoplasm</location>
    </subcellularLocation>
</comment>
<dbReference type="PANTHER" id="PTHR43420:SF44">
    <property type="entry name" value="ACETYLTRANSFERASE YPEA"/>
    <property type="match status" value="1"/>
</dbReference>
<keyword evidence="3 7" id="KW-0808">Transferase</keyword>
<accession>A0A1G8XSU5</accession>
<dbReference type="Pfam" id="PF00583">
    <property type="entry name" value="Acetyltransf_1"/>
    <property type="match status" value="1"/>
</dbReference>
<comment type="function">
    <text evidence="5">Acetylates the N-terminal alanine of ribosomal protein bS18.</text>
</comment>
<gene>
    <name evidence="7" type="ORF">SAMN05660472_00318</name>
</gene>
<dbReference type="OrthoDB" id="9794566at2"/>
<dbReference type="STRING" id="393762.SAMN05660472_00318"/>
<dbReference type="PROSITE" id="PS51186">
    <property type="entry name" value="GNAT"/>
    <property type="match status" value="1"/>
</dbReference>
<keyword evidence="2 5" id="KW-0963">Cytoplasm</keyword>
<dbReference type="CDD" id="cd04301">
    <property type="entry name" value="NAT_SF"/>
    <property type="match status" value="1"/>
</dbReference>
<dbReference type="GO" id="GO:0008999">
    <property type="term" value="F:protein-N-terminal-alanine acetyltransferase activity"/>
    <property type="evidence" value="ECO:0007669"/>
    <property type="project" value="UniProtKB-EC"/>
</dbReference>
<dbReference type="PANTHER" id="PTHR43420">
    <property type="entry name" value="ACETYLTRANSFERASE"/>
    <property type="match status" value="1"/>
</dbReference>
<keyword evidence="7" id="KW-0687">Ribonucleoprotein</keyword>
<comment type="catalytic activity">
    <reaction evidence="5">
        <text>N-terminal L-alanyl-[ribosomal protein bS18] + acetyl-CoA = N-terminal N(alpha)-acetyl-L-alanyl-[ribosomal protein bS18] + CoA + H(+)</text>
        <dbReference type="Rhea" id="RHEA:43756"/>
        <dbReference type="Rhea" id="RHEA-COMP:10676"/>
        <dbReference type="Rhea" id="RHEA-COMP:10677"/>
        <dbReference type="ChEBI" id="CHEBI:15378"/>
        <dbReference type="ChEBI" id="CHEBI:57287"/>
        <dbReference type="ChEBI" id="CHEBI:57288"/>
        <dbReference type="ChEBI" id="CHEBI:64718"/>
        <dbReference type="ChEBI" id="CHEBI:83683"/>
        <dbReference type="EC" id="2.3.1.266"/>
    </reaction>
</comment>
<name>A0A1G8XSU5_9FIRM</name>
<evidence type="ECO:0000259" key="6">
    <source>
        <dbReference type="PROSITE" id="PS51186"/>
    </source>
</evidence>
<sequence>MEELEVRRMLLKDIDDVVEIEKRCFPIPWTRGAFETELRKNKLALYFVGLWRGKVVGYGGMWLIIDEGHITNIAVHPDYQGRKVGEAIVEAIIEEAKARRIYRITLEVRKSNDIAQNLYKKLGFITCGIRPGYYSDNGEDAMIMWKELASI</sequence>
<dbReference type="NCBIfam" id="TIGR01575">
    <property type="entry name" value="rimI"/>
    <property type="match status" value="1"/>
</dbReference>
<evidence type="ECO:0000313" key="8">
    <source>
        <dbReference type="Proteomes" id="UP000198718"/>
    </source>
</evidence>
<feature type="domain" description="N-acetyltransferase" evidence="6">
    <location>
        <begin position="4"/>
        <end position="149"/>
    </location>
</feature>
<dbReference type="InterPro" id="IPR006464">
    <property type="entry name" value="AcTrfase_RimI/Ard1"/>
</dbReference>
<evidence type="ECO:0000256" key="2">
    <source>
        <dbReference type="ARBA" id="ARBA00022490"/>
    </source>
</evidence>
<proteinExistence type="inferred from homology"/>
<keyword evidence="8" id="KW-1185">Reference proteome</keyword>
<dbReference type="SUPFAM" id="SSF55729">
    <property type="entry name" value="Acyl-CoA N-acyltransferases (Nat)"/>
    <property type="match status" value="1"/>
</dbReference>
<dbReference type="InterPro" id="IPR050680">
    <property type="entry name" value="YpeA/RimI_acetyltransf"/>
</dbReference>
<dbReference type="Gene3D" id="3.40.630.30">
    <property type="match status" value="1"/>
</dbReference>
<dbReference type="GO" id="GO:0005737">
    <property type="term" value="C:cytoplasm"/>
    <property type="evidence" value="ECO:0007669"/>
    <property type="project" value="UniProtKB-SubCell"/>
</dbReference>